<name>A0A381QD99_9ZZZZ</name>
<dbReference type="InterPro" id="IPR024096">
    <property type="entry name" value="NO_sig/Golgi_transp_ligand-bd"/>
</dbReference>
<gene>
    <name evidence="1" type="ORF">METZ01_LOCUS29708</name>
</gene>
<reference evidence="1" key="1">
    <citation type="submission" date="2018-05" db="EMBL/GenBank/DDBJ databases">
        <authorList>
            <person name="Lanie J.A."/>
            <person name="Ng W.-L."/>
            <person name="Kazmierczak K.M."/>
            <person name="Andrzejewski T.M."/>
            <person name="Davidsen T.M."/>
            <person name="Wayne K.J."/>
            <person name="Tettelin H."/>
            <person name="Glass J.I."/>
            <person name="Rusch D."/>
            <person name="Podicherti R."/>
            <person name="Tsui H.-C.T."/>
            <person name="Winkler M.E."/>
        </authorList>
    </citation>
    <scope>NUCLEOTIDE SEQUENCE</scope>
</reference>
<evidence type="ECO:0000313" key="1">
    <source>
        <dbReference type="EMBL" id="SUZ76854.1"/>
    </source>
</evidence>
<dbReference type="AlphaFoldDB" id="A0A381QD99"/>
<protein>
    <recommendedName>
        <fullName evidence="2">4-vinyl reductase 4VR domain-containing protein</fullName>
    </recommendedName>
</protein>
<proteinExistence type="predicted"/>
<dbReference type="Gene3D" id="3.30.1380.20">
    <property type="entry name" value="Trafficking protein particle complex subunit 3"/>
    <property type="match status" value="1"/>
</dbReference>
<dbReference type="SUPFAM" id="SSF111126">
    <property type="entry name" value="Ligand-binding domain in the NO signalling and Golgi transport"/>
    <property type="match status" value="1"/>
</dbReference>
<organism evidence="1">
    <name type="scientific">marine metagenome</name>
    <dbReference type="NCBI Taxonomy" id="408172"/>
    <lineage>
        <taxon>unclassified sequences</taxon>
        <taxon>metagenomes</taxon>
        <taxon>ecological metagenomes</taxon>
    </lineage>
</organism>
<dbReference type="EMBL" id="UINC01001294">
    <property type="protein sequence ID" value="SUZ76854.1"/>
    <property type="molecule type" value="Genomic_DNA"/>
</dbReference>
<evidence type="ECO:0008006" key="2">
    <source>
        <dbReference type="Google" id="ProtNLM"/>
    </source>
</evidence>
<accession>A0A381QD99</accession>
<sequence>MIRDTNPKNHRRVKAIVGLRLLEVVRDRDLPTELLEQEDPARTIPRRLGLSDVVDRQIRAYGDDVRKGVYLTDQGITDLFTLVNRRSDSDEVFLNTGRELVEVHFPFRWGQVFSESIQYMFARTYLSRHLKHLFGRRILSFAEGPLNVEAQGLFFGGGDSTCYLISGICQRILEQIGHRSAEVSHTLCQARGDDRCRWDGSIIPLTEE</sequence>